<dbReference type="STRING" id="45072.Lqua_1149"/>
<keyword evidence="1 3" id="KW-0812">Transmembrane</keyword>
<dbReference type="EMBL" id="LNYR01000012">
    <property type="protein sequence ID" value="KTD50922.1"/>
    <property type="molecule type" value="Genomic_DNA"/>
</dbReference>
<feature type="transmembrane region" description="Helical" evidence="1">
    <location>
        <begin position="69"/>
        <end position="89"/>
    </location>
</feature>
<evidence type="ECO:0000313" key="3">
    <source>
        <dbReference type="EMBL" id="STY17832.1"/>
    </source>
</evidence>
<sequence>MEQDRYSINNKLYVLGIISLILALGLFFFSMYILPFLIWNLYYDVPDLVSNIIMFFENRYEYTEPASRVITWLIFFLPSLLAGYISYYISNYIDDQILGLAKKVSPELEKETTIEHQKEVKESLGLAAKIILLMILIVAVIFLLQIIIQSTA</sequence>
<keyword evidence="1" id="KW-1133">Transmembrane helix</keyword>
<keyword evidence="1" id="KW-0472">Membrane</keyword>
<dbReference type="AlphaFoldDB" id="A0A378KTF6"/>
<evidence type="ECO:0000313" key="2">
    <source>
        <dbReference type="EMBL" id="KTD50922.1"/>
    </source>
</evidence>
<name>A0A378KTF6_9GAMM</name>
<evidence type="ECO:0000313" key="4">
    <source>
        <dbReference type="Proteomes" id="UP000054639"/>
    </source>
</evidence>
<feature type="transmembrane region" description="Helical" evidence="1">
    <location>
        <begin position="126"/>
        <end position="148"/>
    </location>
</feature>
<evidence type="ECO:0000256" key="1">
    <source>
        <dbReference type="SAM" id="Phobius"/>
    </source>
</evidence>
<organism evidence="3 5">
    <name type="scientific">Legionella quateirensis</name>
    <dbReference type="NCBI Taxonomy" id="45072"/>
    <lineage>
        <taxon>Bacteria</taxon>
        <taxon>Pseudomonadati</taxon>
        <taxon>Pseudomonadota</taxon>
        <taxon>Gammaproteobacteria</taxon>
        <taxon>Legionellales</taxon>
        <taxon>Legionellaceae</taxon>
        <taxon>Legionella</taxon>
    </lineage>
</organism>
<accession>A0A378KTF6</accession>
<reference evidence="3 5" key="2">
    <citation type="submission" date="2018-06" db="EMBL/GenBank/DDBJ databases">
        <authorList>
            <consortium name="Pathogen Informatics"/>
            <person name="Doyle S."/>
        </authorList>
    </citation>
    <scope>NUCLEOTIDE SEQUENCE [LARGE SCALE GENOMIC DNA]</scope>
    <source>
        <strain evidence="3 5">NCTC12376</strain>
    </source>
</reference>
<protein>
    <submittedName>
        <fullName evidence="3">Transmembrane protein</fullName>
    </submittedName>
</protein>
<dbReference type="Proteomes" id="UP000054639">
    <property type="component" value="Unassembled WGS sequence"/>
</dbReference>
<feature type="transmembrane region" description="Helical" evidence="1">
    <location>
        <begin position="12"/>
        <end position="38"/>
    </location>
</feature>
<reference evidence="2 4" key="1">
    <citation type="submission" date="2015-11" db="EMBL/GenBank/DDBJ databases">
        <title>Genomic analysis of 38 Legionella species identifies large and diverse effector repertoires.</title>
        <authorList>
            <person name="Burstein D."/>
            <person name="Amaro F."/>
            <person name="Zusman T."/>
            <person name="Lifshitz Z."/>
            <person name="Cohen O."/>
            <person name="Gilbert J.A."/>
            <person name="Pupko T."/>
            <person name="Shuman H.A."/>
            <person name="Segal G."/>
        </authorList>
    </citation>
    <scope>NUCLEOTIDE SEQUENCE [LARGE SCALE GENOMIC DNA]</scope>
    <source>
        <strain evidence="2 4">ATCC 49507</strain>
    </source>
</reference>
<proteinExistence type="predicted"/>
<evidence type="ECO:0000313" key="5">
    <source>
        <dbReference type="Proteomes" id="UP000254230"/>
    </source>
</evidence>
<dbReference type="EMBL" id="UGOW01000001">
    <property type="protein sequence ID" value="STY17832.1"/>
    <property type="molecule type" value="Genomic_DNA"/>
</dbReference>
<dbReference type="Proteomes" id="UP000254230">
    <property type="component" value="Unassembled WGS sequence"/>
</dbReference>
<gene>
    <name evidence="2" type="ORF">Lqua_1149</name>
    <name evidence="3" type="ORF">NCTC12376_01647</name>
</gene>
<dbReference type="OrthoDB" id="5639325at2"/>
<keyword evidence="4" id="KW-1185">Reference proteome</keyword>
<dbReference type="RefSeq" id="WP_058473336.1">
    <property type="nucleotide sequence ID" value="NZ_CAAAIL010000005.1"/>
</dbReference>